<dbReference type="InterPro" id="IPR020373">
    <property type="entry name" value="Kgd4/YMR-31"/>
</dbReference>
<accession>A0AA91PX33</accession>
<proteinExistence type="inferred from homology"/>
<dbReference type="GO" id="GO:0005840">
    <property type="term" value="C:ribosome"/>
    <property type="evidence" value="ECO:0007669"/>
    <property type="project" value="UniProtKB-KW"/>
</dbReference>
<gene>
    <name evidence="4" type="ORF">A9F13_16g00231</name>
</gene>
<name>A0AA91PX33_CLALS</name>
<comment type="subcellular location">
    <subcellularLocation>
        <location evidence="1">Mitochondrion</location>
    </subcellularLocation>
</comment>
<dbReference type="GO" id="GO:0005739">
    <property type="term" value="C:mitochondrion"/>
    <property type="evidence" value="ECO:0007669"/>
    <property type="project" value="UniProtKB-SubCell"/>
</dbReference>
<evidence type="ECO:0000313" key="5">
    <source>
        <dbReference type="Proteomes" id="UP000195602"/>
    </source>
</evidence>
<dbReference type="EMBL" id="LYUB02000016">
    <property type="protein sequence ID" value="OVF06930.1"/>
    <property type="molecule type" value="Genomic_DNA"/>
</dbReference>
<comment type="caution">
    <text evidence="4">The sequence shown here is derived from an EMBL/GenBank/DDBJ whole genome shotgun (WGS) entry which is preliminary data.</text>
</comment>
<dbReference type="Pfam" id="PF10937">
    <property type="entry name" value="Kgd4-YMR31"/>
    <property type="match status" value="1"/>
</dbReference>
<sequence>MSLLKRISLIKFVGGPHSHAAVSGAAKPHPCSPSGKLPALSKSASSYVSKPIELKEGEVLLRSELSKRFRYTPLKAEEEEQITSGGAELVF</sequence>
<keyword evidence="4" id="KW-0687">Ribonucleoprotein</keyword>
<reference evidence="4 5" key="1">
    <citation type="submission" date="2017-04" db="EMBL/GenBank/DDBJ databases">
        <title>Draft genome of the yeast Clavispora lusitaniae type strain CBS 6936.</title>
        <authorList>
            <person name="Durrens P."/>
            <person name="Klopp C."/>
            <person name="Biteau N."/>
            <person name="Fitton-Ouhabi V."/>
            <person name="Dementhon K."/>
            <person name="Accoceberry I."/>
            <person name="Sherman D.J."/>
            <person name="Noel T."/>
        </authorList>
    </citation>
    <scope>NUCLEOTIDE SEQUENCE [LARGE SCALE GENOMIC DNA]</scope>
    <source>
        <strain evidence="4 5">CBS 6936</strain>
    </source>
</reference>
<keyword evidence="4" id="KW-0689">Ribosomal protein</keyword>
<evidence type="ECO:0000256" key="1">
    <source>
        <dbReference type="ARBA" id="ARBA00004173"/>
    </source>
</evidence>
<evidence type="ECO:0000256" key="3">
    <source>
        <dbReference type="ARBA" id="ARBA00043970"/>
    </source>
</evidence>
<dbReference type="KEGG" id="clus:A9F13_16g00231"/>
<organism evidence="4 5">
    <name type="scientific">Clavispora lusitaniae</name>
    <name type="common">Candida lusitaniae</name>
    <dbReference type="NCBI Taxonomy" id="36911"/>
    <lineage>
        <taxon>Eukaryota</taxon>
        <taxon>Fungi</taxon>
        <taxon>Dikarya</taxon>
        <taxon>Ascomycota</taxon>
        <taxon>Saccharomycotina</taxon>
        <taxon>Pichiomycetes</taxon>
        <taxon>Metschnikowiaceae</taxon>
        <taxon>Clavispora</taxon>
    </lineage>
</organism>
<comment type="similarity">
    <text evidence="3">Belongs to the alpha-ketoglutarate dehydrogenase component 4 family.</text>
</comment>
<evidence type="ECO:0000256" key="2">
    <source>
        <dbReference type="ARBA" id="ARBA00023128"/>
    </source>
</evidence>
<protein>
    <submittedName>
        <fullName evidence="4">Mitochondrial 37S ribosomal protein</fullName>
    </submittedName>
</protein>
<dbReference type="AlphaFoldDB" id="A0AA91PX33"/>
<dbReference type="GO" id="GO:0006103">
    <property type="term" value="P:2-oxoglutarate metabolic process"/>
    <property type="evidence" value="ECO:0007669"/>
    <property type="project" value="InterPro"/>
</dbReference>
<dbReference type="Proteomes" id="UP000195602">
    <property type="component" value="Unassembled WGS sequence"/>
</dbReference>
<evidence type="ECO:0000313" key="4">
    <source>
        <dbReference type="EMBL" id="OVF06930.1"/>
    </source>
</evidence>
<keyword evidence="2" id="KW-0496">Mitochondrion</keyword>